<dbReference type="InterPro" id="IPR013096">
    <property type="entry name" value="Cupin_2"/>
</dbReference>
<name>A0A8E2I9D1_9BACI</name>
<evidence type="ECO:0000313" key="3">
    <source>
        <dbReference type="Proteomes" id="UP000189761"/>
    </source>
</evidence>
<comment type="caution">
    <text evidence="2">The sequence shown here is derived from an EMBL/GenBank/DDBJ whole genome shotgun (WGS) entry which is preliminary data.</text>
</comment>
<protein>
    <recommendedName>
        <fullName evidence="1">Cupin type-2 domain-containing protein</fullName>
    </recommendedName>
</protein>
<evidence type="ECO:0000259" key="1">
    <source>
        <dbReference type="Pfam" id="PF07883"/>
    </source>
</evidence>
<feature type="domain" description="Cupin type-2" evidence="1">
    <location>
        <begin position="33"/>
        <end position="104"/>
    </location>
</feature>
<reference evidence="2 3" key="1">
    <citation type="submission" date="2017-01" db="EMBL/GenBank/DDBJ databases">
        <title>Draft genome sequence of Bacillus oleronius.</title>
        <authorList>
            <person name="Allam M."/>
        </authorList>
    </citation>
    <scope>NUCLEOTIDE SEQUENCE [LARGE SCALE GENOMIC DNA]</scope>
    <source>
        <strain evidence="2 3">DSM 9356</strain>
    </source>
</reference>
<dbReference type="AlphaFoldDB" id="A0A8E2I9D1"/>
<dbReference type="SUPFAM" id="SSF51182">
    <property type="entry name" value="RmlC-like cupins"/>
    <property type="match status" value="1"/>
</dbReference>
<dbReference type="InterPro" id="IPR011051">
    <property type="entry name" value="RmlC_Cupin_sf"/>
</dbReference>
<sequence length="109" mass="12441">MKISKVNREQNQEVMNQTLFQHIDQNTVVKMGFVQILPGERVPKEGLSMHDEDEYSFILQGSITTQSGDSPIMKVEHGTATFIPAKEKHWAINEGEEVCEIVYVLVEHK</sequence>
<dbReference type="Gene3D" id="2.60.120.10">
    <property type="entry name" value="Jelly Rolls"/>
    <property type="match status" value="1"/>
</dbReference>
<dbReference type="Pfam" id="PF07883">
    <property type="entry name" value="Cupin_2"/>
    <property type="match status" value="1"/>
</dbReference>
<organism evidence="2 3">
    <name type="scientific">Heyndrickxia oleronia</name>
    <dbReference type="NCBI Taxonomy" id="38875"/>
    <lineage>
        <taxon>Bacteria</taxon>
        <taxon>Bacillati</taxon>
        <taxon>Bacillota</taxon>
        <taxon>Bacilli</taxon>
        <taxon>Bacillales</taxon>
        <taxon>Bacillaceae</taxon>
        <taxon>Heyndrickxia</taxon>
    </lineage>
</organism>
<accession>A0A8E2I9D1</accession>
<dbReference type="InterPro" id="IPR014710">
    <property type="entry name" value="RmlC-like_jellyroll"/>
</dbReference>
<gene>
    <name evidence="2" type="ORF">BWZ43_19690</name>
</gene>
<dbReference type="EMBL" id="MTLA01000275">
    <property type="protein sequence ID" value="OOP66680.1"/>
    <property type="molecule type" value="Genomic_DNA"/>
</dbReference>
<dbReference type="RefSeq" id="WP_058003865.1">
    <property type="nucleotide sequence ID" value="NZ_CP065424.1"/>
</dbReference>
<dbReference type="Proteomes" id="UP000189761">
    <property type="component" value="Unassembled WGS sequence"/>
</dbReference>
<keyword evidence="3" id="KW-1185">Reference proteome</keyword>
<evidence type="ECO:0000313" key="2">
    <source>
        <dbReference type="EMBL" id="OOP66680.1"/>
    </source>
</evidence>
<proteinExistence type="predicted"/>